<evidence type="ECO:0000313" key="3">
    <source>
        <dbReference type="Proteomes" id="UP001281410"/>
    </source>
</evidence>
<dbReference type="AlphaFoldDB" id="A0AAD9ZWF9"/>
<accession>A0AAD9ZWF9</accession>
<dbReference type="EMBL" id="JANJYJ010000008">
    <property type="protein sequence ID" value="KAK3194151.1"/>
    <property type="molecule type" value="Genomic_DNA"/>
</dbReference>
<sequence length="77" mass="9267">MGRSDERSRPYDRPPRNDSRQRTRVPEYKLSIEPSEALNVLKGMRNSVRWPPKMTSPPEHRDSNRWCKFHEEHGHRT</sequence>
<feature type="region of interest" description="Disordered" evidence="1">
    <location>
        <begin position="48"/>
        <end position="77"/>
    </location>
</feature>
<proteinExistence type="predicted"/>
<evidence type="ECO:0000313" key="2">
    <source>
        <dbReference type="EMBL" id="KAK3194151.1"/>
    </source>
</evidence>
<protein>
    <submittedName>
        <fullName evidence="2">Uncharacterized protein</fullName>
    </submittedName>
</protein>
<keyword evidence="3" id="KW-1185">Reference proteome</keyword>
<dbReference type="Proteomes" id="UP001281410">
    <property type="component" value="Unassembled WGS sequence"/>
</dbReference>
<evidence type="ECO:0000256" key="1">
    <source>
        <dbReference type="SAM" id="MobiDB-lite"/>
    </source>
</evidence>
<reference evidence="2" key="1">
    <citation type="journal article" date="2023" name="Plant J.">
        <title>Genome sequences and population genomics provide insights into the demographic history, inbreeding, and mutation load of two 'living fossil' tree species of Dipteronia.</title>
        <authorList>
            <person name="Feng Y."/>
            <person name="Comes H.P."/>
            <person name="Chen J."/>
            <person name="Zhu S."/>
            <person name="Lu R."/>
            <person name="Zhang X."/>
            <person name="Li P."/>
            <person name="Qiu J."/>
            <person name="Olsen K.M."/>
            <person name="Qiu Y."/>
        </authorList>
    </citation>
    <scope>NUCLEOTIDE SEQUENCE</scope>
    <source>
        <strain evidence="2">NBL</strain>
    </source>
</reference>
<feature type="compositionally biased region" description="Basic and acidic residues" evidence="1">
    <location>
        <begin position="58"/>
        <end position="77"/>
    </location>
</feature>
<feature type="region of interest" description="Disordered" evidence="1">
    <location>
        <begin position="1"/>
        <end position="26"/>
    </location>
</feature>
<comment type="caution">
    <text evidence="2">The sequence shown here is derived from an EMBL/GenBank/DDBJ whole genome shotgun (WGS) entry which is preliminary data.</text>
</comment>
<name>A0AAD9ZWF9_9ROSI</name>
<organism evidence="2 3">
    <name type="scientific">Dipteronia sinensis</name>
    <dbReference type="NCBI Taxonomy" id="43782"/>
    <lineage>
        <taxon>Eukaryota</taxon>
        <taxon>Viridiplantae</taxon>
        <taxon>Streptophyta</taxon>
        <taxon>Embryophyta</taxon>
        <taxon>Tracheophyta</taxon>
        <taxon>Spermatophyta</taxon>
        <taxon>Magnoliopsida</taxon>
        <taxon>eudicotyledons</taxon>
        <taxon>Gunneridae</taxon>
        <taxon>Pentapetalae</taxon>
        <taxon>rosids</taxon>
        <taxon>malvids</taxon>
        <taxon>Sapindales</taxon>
        <taxon>Sapindaceae</taxon>
        <taxon>Hippocastanoideae</taxon>
        <taxon>Acereae</taxon>
        <taxon>Dipteronia</taxon>
    </lineage>
</organism>
<gene>
    <name evidence="2" type="ORF">Dsin_025461</name>
</gene>